<dbReference type="PROSITE" id="PS00211">
    <property type="entry name" value="ABC_TRANSPORTER_1"/>
    <property type="match status" value="1"/>
</dbReference>
<dbReference type="FunFam" id="3.40.50.300:FF:000224">
    <property type="entry name" value="Energy-coupling factor transporter ATP-binding protein EcfA"/>
    <property type="match status" value="1"/>
</dbReference>
<dbReference type="PROSITE" id="PS50893">
    <property type="entry name" value="ABC_TRANSPORTER_2"/>
    <property type="match status" value="1"/>
</dbReference>
<evidence type="ECO:0000256" key="4">
    <source>
        <dbReference type="ARBA" id="ARBA00022475"/>
    </source>
</evidence>
<evidence type="ECO:0000256" key="6">
    <source>
        <dbReference type="ARBA" id="ARBA00022840"/>
    </source>
</evidence>
<feature type="domain" description="ABC transporter" evidence="9">
    <location>
        <begin position="2"/>
        <end position="234"/>
    </location>
</feature>
<dbReference type="InterPro" id="IPR003593">
    <property type="entry name" value="AAA+_ATPase"/>
</dbReference>
<comment type="similarity">
    <text evidence="2">Belongs to the ABC transporter superfamily.</text>
</comment>
<dbReference type="RefSeq" id="WP_004995568.1">
    <property type="nucleotide sequence ID" value="NZ_JALQCT010000010.1"/>
</dbReference>
<accession>A0A9K3SUE4</accession>
<keyword evidence="6 10" id="KW-0067">ATP-binding</keyword>
<dbReference type="GO" id="GO:0005524">
    <property type="term" value="F:ATP binding"/>
    <property type="evidence" value="ECO:0007669"/>
    <property type="project" value="UniProtKB-KW"/>
</dbReference>
<evidence type="ECO:0000256" key="2">
    <source>
        <dbReference type="ARBA" id="ARBA00005417"/>
    </source>
</evidence>
<evidence type="ECO:0000259" key="9">
    <source>
        <dbReference type="PROSITE" id="PS50893"/>
    </source>
</evidence>
<name>A0A9K3SUE4_9MOLU</name>
<reference evidence="10 11" key="1">
    <citation type="journal article" date="2023" name="Int. J. Syst. Evol. Microbiol.">
        <title>The observation of taxonomic boundaries for the 16SrII and 16SrXXV phytoplasmas using genome-based delimitation.</title>
        <authorList>
            <person name="Rodrigues Jardim B."/>
            <person name="Tran-Nguyen L.T.T."/>
            <person name="Gambley C."/>
            <person name="Al-Sadi A.M."/>
            <person name="Al-Subhi A.M."/>
            <person name="Foissac X."/>
            <person name="Salar P."/>
            <person name="Cai H."/>
            <person name="Yang J.Y."/>
            <person name="Davis R."/>
            <person name="Jones L."/>
            <person name="Rodoni B."/>
            <person name="Constable F.E."/>
        </authorList>
    </citation>
    <scope>NUCLEOTIDE SEQUENCE [LARGE SCALE GENOMIC DNA]</scope>
    <source>
        <strain evidence="10">BAWM-OMN-P26</strain>
    </source>
</reference>
<dbReference type="InterPro" id="IPR015856">
    <property type="entry name" value="ABC_transpr_CbiO/EcfA_su"/>
</dbReference>
<dbReference type="Proteomes" id="UP001170651">
    <property type="component" value="Unassembled WGS sequence"/>
</dbReference>
<dbReference type="PANTHER" id="PTHR43553:SF24">
    <property type="entry name" value="ENERGY-COUPLING FACTOR TRANSPORTER ATP-BINDING PROTEIN ECFA1"/>
    <property type="match status" value="1"/>
</dbReference>
<comment type="caution">
    <text evidence="10">The sequence shown here is derived from an EMBL/GenBank/DDBJ whole genome shotgun (WGS) entry which is preliminary data.</text>
</comment>
<dbReference type="InterPro" id="IPR017871">
    <property type="entry name" value="ABC_transporter-like_CS"/>
</dbReference>
<dbReference type="GeneID" id="93018538"/>
<evidence type="ECO:0000313" key="11">
    <source>
        <dbReference type="Proteomes" id="UP001170651"/>
    </source>
</evidence>
<keyword evidence="5" id="KW-0547">Nucleotide-binding</keyword>
<evidence type="ECO:0000256" key="1">
    <source>
        <dbReference type="ARBA" id="ARBA00004236"/>
    </source>
</evidence>
<evidence type="ECO:0000256" key="7">
    <source>
        <dbReference type="ARBA" id="ARBA00022967"/>
    </source>
</evidence>
<dbReference type="AlphaFoldDB" id="A0A9K3SUE4"/>
<evidence type="ECO:0000256" key="3">
    <source>
        <dbReference type="ARBA" id="ARBA00022448"/>
    </source>
</evidence>
<evidence type="ECO:0000256" key="5">
    <source>
        <dbReference type="ARBA" id="ARBA00022741"/>
    </source>
</evidence>
<dbReference type="PANTHER" id="PTHR43553">
    <property type="entry name" value="HEAVY METAL TRANSPORTER"/>
    <property type="match status" value="1"/>
</dbReference>
<keyword evidence="4" id="KW-1003">Cell membrane</keyword>
<dbReference type="GO" id="GO:0043190">
    <property type="term" value="C:ATP-binding cassette (ABC) transporter complex"/>
    <property type="evidence" value="ECO:0007669"/>
    <property type="project" value="TreeGrafter"/>
</dbReference>
<keyword evidence="7" id="KW-1278">Translocase</keyword>
<protein>
    <submittedName>
        <fullName evidence="10">ATP-binding cassette domain-containing protein</fullName>
    </submittedName>
</protein>
<dbReference type="Gene3D" id="3.40.50.300">
    <property type="entry name" value="P-loop containing nucleotide triphosphate hydrolases"/>
    <property type="match status" value="1"/>
</dbReference>
<proteinExistence type="inferred from homology"/>
<evidence type="ECO:0000313" key="10">
    <source>
        <dbReference type="EMBL" id="MDO8054548.1"/>
    </source>
</evidence>
<gene>
    <name evidence="10" type="ORF">OC696_01550</name>
</gene>
<comment type="subcellular location">
    <subcellularLocation>
        <location evidence="1">Cell membrane</location>
    </subcellularLocation>
</comment>
<dbReference type="InterPro" id="IPR050095">
    <property type="entry name" value="ECF_ABC_transporter_ATP-bd"/>
</dbReference>
<dbReference type="EMBL" id="JAOSIW010000009">
    <property type="protein sequence ID" value="MDO8054548.1"/>
    <property type="molecule type" value="Genomic_DNA"/>
</dbReference>
<keyword evidence="11" id="KW-1185">Reference proteome</keyword>
<dbReference type="CDD" id="cd03225">
    <property type="entry name" value="ABC_cobalt_CbiO_domain1"/>
    <property type="match status" value="1"/>
</dbReference>
<sequence>MIIVENLYFSYKDDEILQNLNFRVNSGKWISIIGGNGSGKSTLARILVGLLPIQKGRVIIDNIALTEENLFLLRSRIGIIFQNPDYQFIGCDVKHDIAFGLENQNLSREEMQKKIFNIAKKLNILHLLDCNPQELSGGQKQLVAIASVLVMDPQIIIFDEPTSFLDPQGTKEVNNIIKDIHRTDNKILIIITHDWEFAFQSDEIIFLQKGNLLKQDTPVNFMKDEIFLKNNFINLPLSLKLYYQLQQDFNQLQNPPIILSKLKDFLWQYNLKM</sequence>
<dbReference type="InterPro" id="IPR027417">
    <property type="entry name" value="P-loop_NTPase"/>
</dbReference>
<dbReference type="GO" id="GO:0016887">
    <property type="term" value="F:ATP hydrolysis activity"/>
    <property type="evidence" value="ECO:0007669"/>
    <property type="project" value="InterPro"/>
</dbReference>
<dbReference type="SMART" id="SM00382">
    <property type="entry name" value="AAA"/>
    <property type="match status" value="1"/>
</dbReference>
<keyword evidence="8" id="KW-0472">Membrane</keyword>
<organism evidence="10 11">
    <name type="scientific">Candidatus Phytoplasma australasiaticum subsp. australasiaticum</name>
    <dbReference type="NCBI Taxonomy" id="2832407"/>
    <lineage>
        <taxon>Bacteria</taxon>
        <taxon>Bacillati</taxon>
        <taxon>Mycoplasmatota</taxon>
        <taxon>Mollicutes</taxon>
        <taxon>Acholeplasmatales</taxon>
        <taxon>Acholeplasmataceae</taxon>
        <taxon>Candidatus Phytoplasma</taxon>
        <taxon>16SrII (Peanut WB group)</taxon>
        <taxon>Candidatus Phytoplasma australasiaticum</taxon>
    </lineage>
</organism>
<dbReference type="SUPFAM" id="SSF52540">
    <property type="entry name" value="P-loop containing nucleoside triphosphate hydrolases"/>
    <property type="match status" value="1"/>
</dbReference>
<dbReference type="Pfam" id="PF00005">
    <property type="entry name" value="ABC_tran"/>
    <property type="match status" value="1"/>
</dbReference>
<keyword evidence="3" id="KW-0813">Transport</keyword>
<dbReference type="InterPro" id="IPR003439">
    <property type="entry name" value="ABC_transporter-like_ATP-bd"/>
</dbReference>
<dbReference type="GO" id="GO:0042626">
    <property type="term" value="F:ATPase-coupled transmembrane transporter activity"/>
    <property type="evidence" value="ECO:0007669"/>
    <property type="project" value="TreeGrafter"/>
</dbReference>
<evidence type="ECO:0000256" key="8">
    <source>
        <dbReference type="ARBA" id="ARBA00023136"/>
    </source>
</evidence>